<dbReference type="AlphaFoldDB" id="A0A1H8QVU2"/>
<dbReference type="Proteomes" id="UP000199657">
    <property type="component" value="Unassembled WGS sequence"/>
</dbReference>
<organism evidence="1 2">
    <name type="scientific">Aquisalimonas asiatica</name>
    <dbReference type="NCBI Taxonomy" id="406100"/>
    <lineage>
        <taxon>Bacteria</taxon>
        <taxon>Pseudomonadati</taxon>
        <taxon>Pseudomonadota</taxon>
        <taxon>Gammaproteobacteria</taxon>
        <taxon>Chromatiales</taxon>
        <taxon>Ectothiorhodospiraceae</taxon>
        <taxon>Aquisalimonas</taxon>
    </lineage>
</organism>
<dbReference type="GO" id="GO:0009100">
    <property type="term" value="P:glycoprotein metabolic process"/>
    <property type="evidence" value="ECO:0007669"/>
    <property type="project" value="UniProtKB-ARBA"/>
</dbReference>
<evidence type="ECO:0000313" key="1">
    <source>
        <dbReference type="EMBL" id="SEO58058.1"/>
    </source>
</evidence>
<reference evidence="1 2" key="1">
    <citation type="submission" date="2016-10" db="EMBL/GenBank/DDBJ databases">
        <authorList>
            <person name="de Groot N.N."/>
        </authorList>
    </citation>
    <scope>NUCLEOTIDE SEQUENCE [LARGE SCALE GENOMIC DNA]</scope>
    <source>
        <strain evidence="1 2">CGMCC 1.6291</strain>
    </source>
</reference>
<name>A0A1H8QVU2_9GAMM</name>
<dbReference type="EMBL" id="FOEG01000001">
    <property type="protein sequence ID" value="SEO58058.1"/>
    <property type="molecule type" value="Genomic_DNA"/>
</dbReference>
<protein>
    <submittedName>
        <fullName evidence="1">LicD family protein</fullName>
    </submittedName>
</protein>
<dbReference type="STRING" id="406100.SAMN04488052_101809"/>
<proteinExistence type="predicted"/>
<gene>
    <name evidence="1" type="ORF">SAMN04488052_101809</name>
</gene>
<evidence type="ECO:0000313" key="2">
    <source>
        <dbReference type="Proteomes" id="UP000199657"/>
    </source>
</evidence>
<keyword evidence="2" id="KW-1185">Reference proteome</keyword>
<accession>A0A1H8QVU2</accession>
<sequence>MYDVESILPVTDLWFEGEKMPAPRDYRKVLSGMYGDYEKIPEMHTRKMHFQECYRKNSDVS</sequence>